<dbReference type="RefSeq" id="WP_290259388.1">
    <property type="nucleotide sequence ID" value="NZ_JAUFQG010000004.1"/>
</dbReference>
<evidence type="ECO:0000256" key="1">
    <source>
        <dbReference type="SAM" id="Phobius"/>
    </source>
</evidence>
<accession>A0ABV8V199</accession>
<feature type="transmembrane region" description="Helical" evidence="1">
    <location>
        <begin position="7"/>
        <end position="25"/>
    </location>
</feature>
<sequence>MASSYKNLIIAGAALFFIVIFYAYWEVNRSQALINTAEDPVASLTRGFTDAEEDFQDGHAHFLRYDGEYLGVSAYEATYLFNDHAQPFQLFCIFGLYVDDLALRISSYEYNAVYVTAYNTRLKTLASTHSTPSS</sequence>
<protein>
    <submittedName>
        <fullName evidence="2">Uncharacterized protein</fullName>
    </submittedName>
</protein>
<keyword evidence="1" id="KW-1133">Transmembrane helix</keyword>
<evidence type="ECO:0000313" key="3">
    <source>
        <dbReference type="Proteomes" id="UP001595840"/>
    </source>
</evidence>
<organism evidence="2 3">
    <name type="scientific">Simiduia curdlanivorans</name>
    <dbReference type="NCBI Taxonomy" id="1492769"/>
    <lineage>
        <taxon>Bacteria</taxon>
        <taxon>Pseudomonadati</taxon>
        <taxon>Pseudomonadota</taxon>
        <taxon>Gammaproteobacteria</taxon>
        <taxon>Cellvibrionales</taxon>
        <taxon>Cellvibrionaceae</taxon>
        <taxon>Simiduia</taxon>
    </lineage>
</organism>
<keyword evidence="3" id="KW-1185">Reference proteome</keyword>
<keyword evidence="1" id="KW-0812">Transmembrane</keyword>
<comment type="caution">
    <text evidence="2">The sequence shown here is derived from an EMBL/GenBank/DDBJ whole genome shotgun (WGS) entry which is preliminary data.</text>
</comment>
<proteinExistence type="predicted"/>
<gene>
    <name evidence="2" type="ORF">ACFOX3_05105</name>
</gene>
<dbReference type="Proteomes" id="UP001595840">
    <property type="component" value="Unassembled WGS sequence"/>
</dbReference>
<keyword evidence="1" id="KW-0472">Membrane</keyword>
<dbReference type="EMBL" id="JBHSCX010000003">
    <property type="protein sequence ID" value="MFC4361670.1"/>
    <property type="molecule type" value="Genomic_DNA"/>
</dbReference>
<evidence type="ECO:0000313" key="2">
    <source>
        <dbReference type="EMBL" id="MFC4361670.1"/>
    </source>
</evidence>
<name>A0ABV8V199_9GAMM</name>
<reference evidence="3" key="1">
    <citation type="journal article" date="2019" name="Int. J. Syst. Evol. Microbiol.">
        <title>The Global Catalogue of Microorganisms (GCM) 10K type strain sequencing project: providing services to taxonomists for standard genome sequencing and annotation.</title>
        <authorList>
            <consortium name="The Broad Institute Genomics Platform"/>
            <consortium name="The Broad Institute Genome Sequencing Center for Infectious Disease"/>
            <person name="Wu L."/>
            <person name="Ma J."/>
        </authorList>
    </citation>
    <scope>NUCLEOTIDE SEQUENCE [LARGE SCALE GENOMIC DNA]</scope>
    <source>
        <strain evidence="3">CECT 8570</strain>
    </source>
</reference>